<dbReference type="RefSeq" id="WP_082058011.1">
    <property type="nucleotide sequence ID" value="NZ_KQ130452.1"/>
</dbReference>
<dbReference type="GO" id="GO:0043565">
    <property type="term" value="F:sequence-specific DNA binding"/>
    <property type="evidence" value="ECO:0007669"/>
    <property type="project" value="InterPro"/>
</dbReference>
<dbReference type="AlphaFoldDB" id="A0A0J7XQK4"/>
<dbReference type="EMBL" id="JACU01000002">
    <property type="protein sequence ID" value="KMS59867.1"/>
    <property type="molecule type" value="Genomic_DNA"/>
</dbReference>
<dbReference type="EMBL" id="JACU01000008">
    <property type="protein sequence ID" value="KMS52747.1"/>
    <property type="molecule type" value="Genomic_DNA"/>
</dbReference>
<dbReference type="EMBL" id="JACU01000008">
    <property type="protein sequence ID" value="KMS52532.1"/>
    <property type="molecule type" value="Genomic_DNA"/>
</dbReference>
<sequence length="134" mass="14718">MSDEIDAGSNGGLTCASHSTTARLTVSLPPGRRRYERWPDDVRDRILAESFVPGMTVAQVARDNGVGLGLLHYWRRQARAAGAVEELRFVPVTLAQEKQLEPGGLELVVRDVTVRIMGAVEMDHLRAVLAAIRE</sequence>
<dbReference type="PATRIC" id="fig|1114963.3.peg.1276"/>
<keyword evidence="8" id="KW-1185">Reference proteome</keyword>
<dbReference type="InterPro" id="IPR002514">
    <property type="entry name" value="Transposase_8"/>
</dbReference>
<evidence type="ECO:0000313" key="6">
    <source>
        <dbReference type="EMBL" id="KMS56051.1"/>
    </source>
</evidence>
<dbReference type="InterPro" id="IPR010921">
    <property type="entry name" value="Trp_repressor/repl_initiator"/>
</dbReference>
<dbReference type="PANTHER" id="PTHR37936">
    <property type="entry name" value="TRANSPOSASE INSC FOR INSERTION ELEMENT IS2A-RELATED"/>
    <property type="match status" value="1"/>
</dbReference>
<dbReference type="EMBL" id="JACU01000004">
    <property type="protein sequence ID" value="KMS56051.1"/>
    <property type="molecule type" value="Genomic_DNA"/>
</dbReference>
<comment type="caution">
    <text evidence="5">The sequence shown here is derived from an EMBL/GenBank/DDBJ whole genome shotgun (WGS) entry which is preliminary data.</text>
</comment>
<reference evidence="5" key="1">
    <citation type="submission" date="2014-01" db="EMBL/GenBank/DDBJ databases">
        <authorList>
            <person name="Pearce S."/>
            <person name="Pandey G."/>
            <person name="Oakeshott J."/>
        </authorList>
    </citation>
    <scope>NUCLEOTIDE SEQUENCE</scope>
    <source>
        <strain evidence="5">LL02</strain>
    </source>
</reference>
<reference evidence="5 8" key="2">
    <citation type="journal article" date="2015" name="G3 (Bethesda)">
        <title>Insights into Ongoing Evolution of the Hexachlorocyclohexane Catabolic Pathway from Comparative Genomics of Ten Sphingomonadaceae Strains.</title>
        <authorList>
            <person name="Pearce S.L."/>
            <person name="Oakeshott J.G."/>
            <person name="Pandey G."/>
        </authorList>
    </citation>
    <scope>NUCLEOTIDE SEQUENCE [LARGE SCALE GENOMIC DNA]</scope>
    <source>
        <strain evidence="5 8">LL02</strain>
    </source>
</reference>
<gene>
    <name evidence="7" type="ORF">V474_11845</name>
    <name evidence="6" type="ORF">V474_13700</name>
    <name evidence="5" type="ORF">V474_20775</name>
    <name evidence="1" type="ORF">V474_23295</name>
    <name evidence="2" type="ORF">V474_23465</name>
    <name evidence="3" type="ORF">V474_24655</name>
    <name evidence="4" type="ORF">V474_24710</name>
</gene>
<evidence type="ECO:0000313" key="5">
    <source>
        <dbReference type="EMBL" id="KMS54191.1"/>
    </source>
</evidence>
<dbReference type="OrthoDB" id="7476756at2"/>
<proteinExistence type="predicted"/>
<accession>A0A0J7XQK4</accession>
<dbReference type="PANTHER" id="PTHR37936:SF3">
    <property type="entry name" value="TRANSPOSASE INSC FOR INSERTION ELEMENT IS2A-RELATED"/>
    <property type="match status" value="1"/>
</dbReference>
<evidence type="ECO:0000313" key="1">
    <source>
        <dbReference type="EMBL" id="KMS52508.1"/>
    </source>
</evidence>
<organism evidence="5 8">
    <name type="scientific">Novosphingobium barchaimii LL02</name>
    <dbReference type="NCBI Taxonomy" id="1114963"/>
    <lineage>
        <taxon>Bacteria</taxon>
        <taxon>Pseudomonadati</taxon>
        <taxon>Pseudomonadota</taxon>
        <taxon>Alphaproteobacteria</taxon>
        <taxon>Sphingomonadales</taxon>
        <taxon>Sphingomonadaceae</taxon>
        <taxon>Novosphingobium</taxon>
    </lineage>
</organism>
<dbReference type="SUPFAM" id="SSF48295">
    <property type="entry name" value="TrpR-like"/>
    <property type="match status" value="1"/>
</dbReference>
<dbReference type="EMBL" id="JACU01000008">
    <property type="protein sequence ID" value="KMS52736.1"/>
    <property type="molecule type" value="Genomic_DNA"/>
</dbReference>
<dbReference type="GO" id="GO:0004803">
    <property type="term" value="F:transposase activity"/>
    <property type="evidence" value="ECO:0007669"/>
    <property type="project" value="InterPro"/>
</dbReference>
<evidence type="ECO:0000313" key="7">
    <source>
        <dbReference type="EMBL" id="KMS59867.1"/>
    </source>
</evidence>
<protein>
    <submittedName>
        <fullName evidence="5">Transposase</fullName>
    </submittedName>
</protein>
<dbReference type="Pfam" id="PF01527">
    <property type="entry name" value="HTH_Tnp_1"/>
    <property type="match status" value="1"/>
</dbReference>
<evidence type="ECO:0000313" key="2">
    <source>
        <dbReference type="EMBL" id="KMS52532.1"/>
    </source>
</evidence>
<evidence type="ECO:0000313" key="8">
    <source>
        <dbReference type="Proteomes" id="UP000052268"/>
    </source>
</evidence>
<dbReference type="GO" id="GO:0006313">
    <property type="term" value="P:DNA transposition"/>
    <property type="evidence" value="ECO:0007669"/>
    <property type="project" value="InterPro"/>
</dbReference>
<evidence type="ECO:0000313" key="3">
    <source>
        <dbReference type="EMBL" id="KMS52736.1"/>
    </source>
</evidence>
<name>A0A0J7XQK4_9SPHN</name>
<dbReference type="Proteomes" id="UP000052268">
    <property type="component" value="Unassembled WGS sequence"/>
</dbReference>
<dbReference type="EMBL" id="JACU01000008">
    <property type="protein sequence ID" value="KMS52508.1"/>
    <property type="molecule type" value="Genomic_DNA"/>
</dbReference>
<dbReference type="EMBL" id="JACU01000006">
    <property type="protein sequence ID" value="KMS54191.1"/>
    <property type="molecule type" value="Genomic_DNA"/>
</dbReference>
<evidence type="ECO:0000313" key="4">
    <source>
        <dbReference type="EMBL" id="KMS52747.1"/>
    </source>
</evidence>